<comment type="caution">
    <text evidence="3">The sequence shown here is derived from an EMBL/GenBank/DDBJ whole genome shotgun (WGS) entry which is preliminary data.</text>
</comment>
<evidence type="ECO:0000256" key="1">
    <source>
        <dbReference type="SAM" id="MobiDB-lite"/>
    </source>
</evidence>
<protein>
    <submittedName>
        <fullName evidence="3">Uncharacterized protein</fullName>
    </submittedName>
</protein>
<evidence type="ECO:0000256" key="2">
    <source>
        <dbReference type="SAM" id="Phobius"/>
    </source>
</evidence>
<feature type="transmembrane region" description="Helical" evidence="2">
    <location>
        <begin position="69"/>
        <end position="91"/>
    </location>
</feature>
<sequence>MPRPGLTGSLHVTQGAHPSSSTTRTPPPGCTSSLTAAAWNHRARTWRRRGGKHWPHWLRIPAEPERVDALIRLAGALFLLLPGMALVAATFRQAPGTAAAIVLFVTLHAGLHMLAVWREAASRPVPSILRALDARAAGMMLAVTLPVIVLGATGPRPVITSAWLLAGAICQLCSLHRVSQRLRHVLLAIGSVLQFIAVALLALGTVHG</sequence>
<dbReference type="EMBL" id="JAANIU010006301">
    <property type="protein sequence ID" value="KAG1542597.1"/>
    <property type="molecule type" value="Genomic_DNA"/>
</dbReference>
<keyword evidence="2" id="KW-0472">Membrane</keyword>
<organism evidence="3 4">
    <name type="scientific">Rhizopus delemar</name>
    <dbReference type="NCBI Taxonomy" id="936053"/>
    <lineage>
        <taxon>Eukaryota</taxon>
        <taxon>Fungi</taxon>
        <taxon>Fungi incertae sedis</taxon>
        <taxon>Mucoromycota</taxon>
        <taxon>Mucoromycotina</taxon>
        <taxon>Mucoromycetes</taxon>
        <taxon>Mucorales</taxon>
        <taxon>Mucorineae</taxon>
        <taxon>Rhizopodaceae</taxon>
        <taxon>Rhizopus</taxon>
    </lineage>
</organism>
<evidence type="ECO:0000313" key="3">
    <source>
        <dbReference type="EMBL" id="KAG1542597.1"/>
    </source>
</evidence>
<feature type="transmembrane region" description="Helical" evidence="2">
    <location>
        <begin position="97"/>
        <end position="117"/>
    </location>
</feature>
<name>A0A9P7CA95_9FUNG</name>
<evidence type="ECO:0000313" key="4">
    <source>
        <dbReference type="Proteomes" id="UP000740926"/>
    </source>
</evidence>
<accession>A0A9P7CA95</accession>
<feature type="transmembrane region" description="Helical" evidence="2">
    <location>
        <begin position="185"/>
        <end position="206"/>
    </location>
</feature>
<keyword evidence="2" id="KW-0812">Transmembrane</keyword>
<keyword evidence="4" id="KW-1185">Reference proteome</keyword>
<dbReference type="Proteomes" id="UP000740926">
    <property type="component" value="Unassembled WGS sequence"/>
</dbReference>
<dbReference type="AlphaFoldDB" id="A0A9P7CA95"/>
<gene>
    <name evidence="3" type="ORF">G6F50_014086</name>
</gene>
<feature type="region of interest" description="Disordered" evidence="1">
    <location>
        <begin position="1"/>
        <end position="30"/>
    </location>
</feature>
<keyword evidence="2" id="KW-1133">Transmembrane helix</keyword>
<reference evidence="3 4" key="1">
    <citation type="journal article" date="2020" name="Microb. Genom.">
        <title>Genetic diversity of clinical and environmental Mucorales isolates obtained from an investigation of mucormycosis cases among solid organ transplant recipients.</title>
        <authorList>
            <person name="Nguyen M.H."/>
            <person name="Kaul D."/>
            <person name="Muto C."/>
            <person name="Cheng S.J."/>
            <person name="Richter R.A."/>
            <person name="Bruno V.M."/>
            <person name="Liu G."/>
            <person name="Beyhan S."/>
            <person name="Sundermann A.J."/>
            <person name="Mounaud S."/>
            <person name="Pasculle A.W."/>
            <person name="Nierman W.C."/>
            <person name="Driscoll E."/>
            <person name="Cumbie R."/>
            <person name="Clancy C.J."/>
            <person name="Dupont C.L."/>
        </authorList>
    </citation>
    <scope>NUCLEOTIDE SEQUENCE [LARGE SCALE GENOMIC DNA]</scope>
    <source>
        <strain evidence="3 4">GL24</strain>
    </source>
</reference>
<proteinExistence type="predicted"/>
<feature type="transmembrane region" description="Helical" evidence="2">
    <location>
        <begin position="158"/>
        <end position="178"/>
    </location>
</feature>
<feature type="transmembrane region" description="Helical" evidence="2">
    <location>
        <begin position="129"/>
        <end position="152"/>
    </location>
</feature>